<sequence length="51" mass="5698">IKARLPILISVSGCSSPSNLELVSITGRNSNSASFYRPWFRYIDARLPMLV</sequence>
<dbReference type="EMBL" id="MU853357">
    <property type="protein sequence ID" value="KAK4109330.1"/>
    <property type="molecule type" value="Genomic_DNA"/>
</dbReference>
<accession>A0AAN6T805</accession>
<evidence type="ECO:0000313" key="2">
    <source>
        <dbReference type="EMBL" id="KAK4109330.1"/>
    </source>
</evidence>
<evidence type="ECO:0000313" key="3">
    <source>
        <dbReference type="Proteomes" id="UP001302812"/>
    </source>
</evidence>
<organism evidence="1 3">
    <name type="scientific">Canariomyces notabilis</name>
    <dbReference type="NCBI Taxonomy" id="2074819"/>
    <lineage>
        <taxon>Eukaryota</taxon>
        <taxon>Fungi</taxon>
        <taxon>Dikarya</taxon>
        <taxon>Ascomycota</taxon>
        <taxon>Pezizomycotina</taxon>
        <taxon>Sordariomycetes</taxon>
        <taxon>Sordariomycetidae</taxon>
        <taxon>Sordariales</taxon>
        <taxon>Chaetomiaceae</taxon>
        <taxon>Canariomyces</taxon>
    </lineage>
</organism>
<comment type="caution">
    <text evidence="1">The sequence shown here is derived from an EMBL/GenBank/DDBJ whole genome shotgun (WGS) entry which is preliminary data.</text>
</comment>
<feature type="non-terminal residue" evidence="1">
    <location>
        <position position="1"/>
    </location>
</feature>
<evidence type="ECO:0000313" key="1">
    <source>
        <dbReference type="EMBL" id="KAK4107292.1"/>
    </source>
</evidence>
<keyword evidence="3" id="KW-1185">Reference proteome</keyword>
<dbReference type="Proteomes" id="UP001302812">
    <property type="component" value="Unassembled WGS sequence"/>
</dbReference>
<proteinExistence type="predicted"/>
<reference evidence="1" key="1">
    <citation type="journal article" date="2023" name="Mol. Phylogenet. Evol.">
        <title>Genome-scale phylogeny and comparative genomics of the fungal order Sordariales.</title>
        <authorList>
            <person name="Hensen N."/>
            <person name="Bonometti L."/>
            <person name="Westerberg I."/>
            <person name="Brannstrom I.O."/>
            <person name="Guillou S."/>
            <person name="Cros-Aarteil S."/>
            <person name="Calhoun S."/>
            <person name="Haridas S."/>
            <person name="Kuo A."/>
            <person name="Mondo S."/>
            <person name="Pangilinan J."/>
            <person name="Riley R."/>
            <person name="LaButti K."/>
            <person name="Andreopoulos B."/>
            <person name="Lipzen A."/>
            <person name="Chen C."/>
            <person name="Yan M."/>
            <person name="Daum C."/>
            <person name="Ng V."/>
            <person name="Clum A."/>
            <person name="Steindorff A."/>
            <person name="Ohm R.A."/>
            <person name="Martin F."/>
            <person name="Silar P."/>
            <person name="Natvig D.O."/>
            <person name="Lalanne C."/>
            <person name="Gautier V."/>
            <person name="Ament-Velasquez S.L."/>
            <person name="Kruys A."/>
            <person name="Hutchinson M.I."/>
            <person name="Powell A.J."/>
            <person name="Barry K."/>
            <person name="Miller A.N."/>
            <person name="Grigoriev I.V."/>
            <person name="Debuchy R."/>
            <person name="Gladieux P."/>
            <person name="Hiltunen Thoren M."/>
            <person name="Johannesson H."/>
        </authorList>
    </citation>
    <scope>NUCLEOTIDE SEQUENCE</scope>
    <source>
        <strain evidence="1">CBS 508.74</strain>
    </source>
</reference>
<reference evidence="1" key="2">
    <citation type="submission" date="2023-05" db="EMBL/GenBank/DDBJ databases">
        <authorList>
            <consortium name="Lawrence Berkeley National Laboratory"/>
            <person name="Steindorff A."/>
            <person name="Hensen N."/>
            <person name="Bonometti L."/>
            <person name="Westerberg I."/>
            <person name="Brannstrom I.O."/>
            <person name="Guillou S."/>
            <person name="Cros-Aarteil S."/>
            <person name="Calhoun S."/>
            <person name="Haridas S."/>
            <person name="Kuo A."/>
            <person name="Mondo S."/>
            <person name="Pangilinan J."/>
            <person name="Riley R."/>
            <person name="Labutti K."/>
            <person name="Andreopoulos B."/>
            <person name="Lipzen A."/>
            <person name="Chen C."/>
            <person name="Yanf M."/>
            <person name="Daum C."/>
            <person name="Ng V."/>
            <person name="Clum A."/>
            <person name="Ohm R."/>
            <person name="Martin F."/>
            <person name="Silar P."/>
            <person name="Natvig D."/>
            <person name="Lalanne C."/>
            <person name="Gautier V."/>
            <person name="Ament-Velasquez S.L."/>
            <person name="Kruys A."/>
            <person name="Hutchinson M.I."/>
            <person name="Powell A.J."/>
            <person name="Barry K."/>
            <person name="Miller A.N."/>
            <person name="Grigoriev I.V."/>
            <person name="Debuchy R."/>
            <person name="Gladieux P."/>
            <person name="Thoren M.H."/>
            <person name="Johannesson H."/>
        </authorList>
    </citation>
    <scope>NUCLEOTIDE SEQUENCE</scope>
    <source>
        <strain evidence="1">CBS 508.74</strain>
    </source>
</reference>
<protein>
    <submittedName>
        <fullName evidence="1">Uncharacterized protein</fullName>
    </submittedName>
</protein>
<gene>
    <name evidence="2" type="ORF">N656DRAFT_783248</name>
    <name evidence="1" type="ORF">N656DRAFT_785508</name>
</gene>
<dbReference type="RefSeq" id="XP_064666900.1">
    <property type="nucleotide sequence ID" value="XM_064815912.1"/>
</dbReference>
<dbReference type="EMBL" id="MU853377">
    <property type="protein sequence ID" value="KAK4107292.1"/>
    <property type="molecule type" value="Genomic_DNA"/>
</dbReference>
<name>A0AAN6T805_9PEZI</name>
<feature type="non-terminal residue" evidence="1">
    <location>
        <position position="51"/>
    </location>
</feature>
<dbReference type="AlphaFoldDB" id="A0AAN6T805"/>
<dbReference type="GeneID" id="89940037"/>